<feature type="coiled-coil region" evidence="5">
    <location>
        <begin position="27"/>
        <end position="93"/>
    </location>
</feature>
<feature type="compositionally biased region" description="Basic and acidic residues" evidence="6">
    <location>
        <begin position="1311"/>
        <end position="1324"/>
    </location>
</feature>
<evidence type="ECO:0000313" key="9">
    <source>
        <dbReference type="EMBL" id="KEH33877.1"/>
    </source>
</evidence>
<evidence type="ECO:0000259" key="8">
    <source>
        <dbReference type="Pfam" id="PF23247"/>
    </source>
</evidence>
<keyword evidence="4" id="KW-0067">ATP-binding</keyword>
<dbReference type="InterPro" id="IPR042197">
    <property type="entry name" value="Apaf_helical"/>
</dbReference>
<dbReference type="Pfam" id="PF23247">
    <property type="entry name" value="LRR_RPS2"/>
    <property type="match status" value="4"/>
</dbReference>
<reference evidence="9 11" key="2">
    <citation type="journal article" date="2014" name="BMC Genomics">
        <title>An improved genome release (version Mt4.0) for the model legume Medicago truncatula.</title>
        <authorList>
            <person name="Tang H."/>
            <person name="Krishnakumar V."/>
            <person name="Bidwell S."/>
            <person name="Rosen B."/>
            <person name="Chan A."/>
            <person name="Zhou S."/>
            <person name="Gentzbittel L."/>
            <person name="Childs K.L."/>
            <person name="Yandell M."/>
            <person name="Gundlach H."/>
            <person name="Mayer K.F."/>
            <person name="Schwartz D.C."/>
            <person name="Town C.D."/>
        </authorList>
    </citation>
    <scope>GENOME REANNOTATION</scope>
    <source>
        <strain evidence="9">A17</strain>
        <strain evidence="10 11">cv. Jemalong A17</strain>
    </source>
</reference>
<evidence type="ECO:0000313" key="10">
    <source>
        <dbReference type="EnsemblPlants" id="KEH33877"/>
    </source>
</evidence>
<dbReference type="Gene3D" id="3.40.50.300">
    <property type="entry name" value="P-loop containing nucleotide triphosphate hydrolases"/>
    <property type="match status" value="1"/>
</dbReference>
<dbReference type="EMBL" id="CM001219">
    <property type="protein sequence ID" value="KEH33877.1"/>
    <property type="molecule type" value="Genomic_DNA"/>
</dbReference>
<dbReference type="SUPFAM" id="SSF52540">
    <property type="entry name" value="P-loop containing nucleoside triphosphate hydrolases"/>
    <property type="match status" value="1"/>
</dbReference>
<dbReference type="SUPFAM" id="SSF52058">
    <property type="entry name" value="L domain-like"/>
    <property type="match status" value="1"/>
</dbReference>
<evidence type="ECO:0000259" key="7">
    <source>
        <dbReference type="Pfam" id="PF00931"/>
    </source>
</evidence>
<keyword evidence="2" id="KW-0547">Nucleotide-binding</keyword>
<accession>A0A072UWD5</accession>
<feature type="domain" description="Disease resistance protein At4g27190-like leucine-rich repeats" evidence="8">
    <location>
        <begin position="886"/>
        <end position="999"/>
    </location>
</feature>
<sequence>MANIFVTIATNVGQYLAGPAIREVQYLLCVNNTINDLEKEKEALTSERDNLLIRVERAKERTEVIEKPVEKWLNDVEKLLREVEVLVQRTETDNNCFQGWFPTCGRYLLCKQMVQKIDAMGRFKGKSKDIEPFSHLAPLPGILYQSSEDFIYFESTKVAYDKLLKALEDDRISIIGLYGMGGCGKTTLVTEVGKKAEELDMFDKVISITVTRTPNIRSIQGQIADMLNLKLGEESEDGRAQRLWLRLKEMKRTLIIVDNLWREFHLKDTGIRLYNDNRGALKILVTTRIENVCILMNCHKMIHLGLLSKDESWTFFQKLAVIDDEFSVSLDGVPQEICYECKGLPLAIKTMSSSLKGKDNNEWNSTLAKLMVSKASDDHEGGESDALNCIKSSYECLQNREAEQIFLMCCMFLEDYHIPVEDLLRYEIGVGVGRTYSLQLRRSMFQAHINKLLDSRLLMHGSVKMHDMVRDTALWIANRSNNCKILVNVDKPLSIVAEDKNIRDCFAVSSWWENKNPFFCPLHAPNLKMLLLNISARPSLNSLDLSHLTFEGIQGLEVFSLTVDYRVVPISFSPSIQLLKNVRTLRLNGLNFGDISVIGSLTSLEVLDLRRCNFNELPIEIGKLISLKLLDLSECRISENNYNGAIGKCSQLEELYASTCYPEKYVHEIIIDIGILSNLQRFVFDNQILQEIRRVLKLKDFNISKLRTSKKNILQIAENISLEGLHGGCKNIIPDMVGIVGGMNDLTSLHLTSCQEIECIFDATYDFKEDDLIPRLGELRLRHMNNLTELYRGPSLQVLRYFEKLELVDIQYCWQVHIMFPLECKLRNLKILSLSNCRTDKVLFSESVAQSMLQLEQLNISGCYELKHIIAASGSQHGGSNTSEEISPAPMNSHFLMTKLRDVNISDCPSLESIFPICYVEGLTQLQQMEIEDSPKLEYVFGKCDHKEHLSSNHVTLPHLEALRLSSLENLIGMFPENCQANWSSQCLRMLNIYHCPKMAIPWFNLKVGYDQSQHHPNERLLSKLQELELCDLPQLYSISWVGPTPSQIWSFQCLQSLTVKSCENLKFLFSMGVCRSLPELISLVIENCQELEQVVVEDEELLQLPDAEFYFRKLKQIGVFSCNKLKSLFPFAMVTMLPQLSSLFLAYATQLQEVFRHSSGDNVMNEMEIVLPNLTKIFLSELPNFVDICHGCKLHAPKLLKLSISFLDRTPPSLIKIQRKLQEEAGSGDGEDFHSLVFKNDEDSQFRSTSSISDYWDKGKTKYIVDKDEEAAAEDDEDSLYQYPASTKTDFVEEPFVLNYAWDKGKTEEIEKRNVESGIREEPTPFGSEP</sequence>
<dbReference type="HOGENOM" id="CLU_000427_3_1_1"/>
<evidence type="ECO:0000256" key="3">
    <source>
        <dbReference type="ARBA" id="ARBA00022821"/>
    </source>
</evidence>
<comment type="similarity">
    <text evidence="1">Belongs to the disease resistance NB-LRR family.</text>
</comment>
<keyword evidence="11" id="KW-1185">Reference proteome</keyword>
<dbReference type="InterPro" id="IPR002182">
    <property type="entry name" value="NB-ARC"/>
</dbReference>
<dbReference type="GO" id="GO:0006952">
    <property type="term" value="P:defense response"/>
    <property type="evidence" value="ECO:0007669"/>
    <property type="project" value="UniProtKB-KW"/>
</dbReference>
<dbReference type="GO" id="GO:0043531">
    <property type="term" value="F:ADP binding"/>
    <property type="evidence" value="ECO:0007669"/>
    <property type="project" value="InterPro"/>
</dbReference>
<dbReference type="Pfam" id="PF00931">
    <property type="entry name" value="NB-ARC"/>
    <property type="match status" value="1"/>
</dbReference>
<feature type="domain" description="Disease resistance protein At4g27190-like leucine-rich repeats" evidence="8">
    <location>
        <begin position="737"/>
        <end position="838"/>
    </location>
</feature>
<dbReference type="InterPro" id="IPR027417">
    <property type="entry name" value="P-loop_NTPase"/>
</dbReference>
<dbReference type="InterPro" id="IPR050905">
    <property type="entry name" value="Plant_NBS-LRR"/>
</dbReference>
<dbReference type="SUPFAM" id="SSF52047">
    <property type="entry name" value="RNI-like"/>
    <property type="match status" value="1"/>
</dbReference>
<gene>
    <name evidence="9" type="ordered locus">MTR_3g053200</name>
</gene>
<evidence type="ECO:0000256" key="5">
    <source>
        <dbReference type="SAM" id="Coils"/>
    </source>
</evidence>
<evidence type="ECO:0000256" key="4">
    <source>
        <dbReference type="ARBA" id="ARBA00022840"/>
    </source>
</evidence>
<name>A0A072UWD5_MEDTR</name>
<dbReference type="Gene3D" id="3.80.10.10">
    <property type="entry name" value="Ribonuclease Inhibitor"/>
    <property type="match status" value="3"/>
</dbReference>
<evidence type="ECO:0000256" key="2">
    <source>
        <dbReference type="ARBA" id="ARBA00022741"/>
    </source>
</evidence>
<evidence type="ECO:0000256" key="1">
    <source>
        <dbReference type="ARBA" id="ARBA00008894"/>
    </source>
</evidence>
<feature type="domain" description="NB-ARC" evidence="7">
    <location>
        <begin position="161"/>
        <end position="321"/>
    </location>
</feature>
<protein>
    <submittedName>
        <fullName evidence="9">Disease resistance protein (CC-NBS-LRR class) family protein</fullName>
    </submittedName>
</protein>
<reference evidence="10" key="3">
    <citation type="submission" date="2015-04" db="UniProtKB">
        <authorList>
            <consortium name="EnsemblPlants"/>
        </authorList>
    </citation>
    <scope>IDENTIFICATION</scope>
    <source>
        <strain evidence="10">cv. Jemalong A17</strain>
    </source>
</reference>
<dbReference type="InterPro" id="IPR032675">
    <property type="entry name" value="LRR_dom_sf"/>
</dbReference>
<keyword evidence="3" id="KW-0611">Plant defense</keyword>
<evidence type="ECO:0000313" key="11">
    <source>
        <dbReference type="Proteomes" id="UP000002051"/>
    </source>
</evidence>
<dbReference type="PANTHER" id="PTHR33463:SF183">
    <property type="entry name" value="NB-ARC DOMAIN DISEASE RESISTANCE PROTEIN"/>
    <property type="match status" value="1"/>
</dbReference>
<dbReference type="Proteomes" id="UP000002051">
    <property type="component" value="Chromosome 3"/>
</dbReference>
<feature type="domain" description="Disease resistance protein At4g27190-like leucine-rich repeats" evidence="8">
    <location>
        <begin position="1104"/>
        <end position="1191"/>
    </location>
</feature>
<organism evidence="9 11">
    <name type="scientific">Medicago truncatula</name>
    <name type="common">Barrel medic</name>
    <name type="synonym">Medicago tribuloides</name>
    <dbReference type="NCBI Taxonomy" id="3880"/>
    <lineage>
        <taxon>Eukaryota</taxon>
        <taxon>Viridiplantae</taxon>
        <taxon>Streptophyta</taxon>
        <taxon>Embryophyta</taxon>
        <taxon>Tracheophyta</taxon>
        <taxon>Spermatophyta</taxon>
        <taxon>Magnoliopsida</taxon>
        <taxon>eudicotyledons</taxon>
        <taxon>Gunneridae</taxon>
        <taxon>Pentapetalae</taxon>
        <taxon>rosids</taxon>
        <taxon>fabids</taxon>
        <taxon>Fabales</taxon>
        <taxon>Fabaceae</taxon>
        <taxon>Papilionoideae</taxon>
        <taxon>50 kb inversion clade</taxon>
        <taxon>NPAAA clade</taxon>
        <taxon>Hologalegina</taxon>
        <taxon>IRL clade</taxon>
        <taxon>Trifolieae</taxon>
        <taxon>Medicago</taxon>
    </lineage>
</organism>
<keyword evidence="5" id="KW-0175">Coiled coil</keyword>
<dbReference type="Gene3D" id="1.10.8.430">
    <property type="entry name" value="Helical domain of apoptotic protease-activating factors"/>
    <property type="match status" value="1"/>
</dbReference>
<dbReference type="EnsemblPlants" id="KEH33877">
    <property type="protein sequence ID" value="KEH33877"/>
    <property type="gene ID" value="MTR_3g053200"/>
</dbReference>
<dbReference type="PANTHER" id="PTHR33463">
    <property type="entry name" value="NB-ARC DOMAIN-CONTAINING PROTEIN-RELATED"/>
    <property type="match status" value="1"/>
</dbReference>
<dbReference type="PRINTS" id="PR00364">
    <property type="entry name" value="DISEASERSIST"/>
</dbReference>
<evidence type="ECO:0000256" key="6">
    <source>
        <dbReference type="SAM" id="MobiDB-lite"/>
    </source>
</evidence>
<dbReference type="GO" id="GO:0005524">
    <property type="term" value="F:ATP binding"/>
    <property type="evidence" value="ECO:0007669"/>
    <property type="project" value="UniProtKB-KW"/>
</dbReference>
<dbReference type="InterPro" id="IPR057135">
    <property type="entry name" value="At4g27190-like_LRR"/>
</dbReference>
<proteinExistence type="inferred from homology"/>
<feature type="region of interest" description="Disordered" evidence="6">
    <location>
        <begin position="1311"/>
        <end position="1331"/>
    </location>
</feature>
<feature type="domain" description="Disease resistance protein At4g27190-like leucine-rich repeats" evidence="8">
    <location>
        <begin position="1015"/>
        <end position="1090"/>
    </location>
</feature>
<reference evidence="9 11" key="1">
    <citation type="journal article" date="2011" name="Nature">
        <title>The Medicago genome provides insight into the evolution of rhizobial symbioses.</title>
        <authorList>
            <person name="Young N.D."/>
            <person name="Debelle F."/>
            <person name="Oldroyd G.E."/>
            <person name="Geurts R."/>
            <person name="Cannon S.B."/>
            <person name="Udvardi M.K."/>
            <person name="Benedito V.A."/>
            <person name="Mayer K.F."/>
            <person name="Gouzy J."/>
            <person name="Schoof H."/>
            <person name="Van de Peer Y."/>
            <person name="Proost S."/>
            <person name="Cook D.R."/>
            <person name="Meyers B.C."/>
            <person name="Spannagl M."/>
            <person name="Cheung F."/>
            <person name="De Mita S."/>
            <person name="Krishnakumar V."/>
            <person name="Gundlach H."/>
            <person name="Zhou S."/>
            <person name="Mudge J."/>
            <person name="Bharti A.K."/>
            <person name="Murray J.D."/>
            <person name="Naoumkina M.A."/>
            <person name="Rosen B."/>
            <person name="Silverstein K.A."/>
            <person name="Tang H."/>
            <person name="Rombauts S."/>
            <person name="Zhao P.X."/>
            <person name="Zhou P."/>
            <person name="Barbe V."/>
            <person name="Bardou P."/>
            <person name="Bechner M."/>
            <person name="Bellec A."/>
            <person name="Berger A."/>
            <person name="Berges H."/>
            <person name="Bidwell S."/>
            <person name="Bisseling T."/>
            <person name="Choisne N."/>
            <person name="Couloux A."/>
            <person name="Denny R."/>
            <person name="Deshpande S."/>
            <person name="Dai X."/>
            <person name="Doyle J.J."/>
            <person name="Dudez A.M."/>
            <person name="Farmer A.D."/>
            <person name="Fouteau S."/>
            <person name="Franken C."/>
            <person name="Gibelin C."/>
            <person name="Gish J."/>
            <person name="Goldstein S."/>
            <person name="Gonzalez A.J."/>
            <person name="Green P.J."/>
            <person name="Hallab A."/>
            <person name="Hartog M."/>
            <person name="Hua A."/>
            <person name="Humphray S.J."/>
            <person name="Jeong D.H."/>
            <person name="Jing Y."/>
            <person name="Jocker A."/>
            <person name="Kenton S.M."/>
            <person name="Kim D.J."/>
            <person name="Klee K."/>
            <person name="Lai H."/>
            <person name="Lang C."/>
            <person name="Lin S."/>
            <person name="Macmil S.L."/>
            <person name="Magdelenat G."/>
            <person name="Matthews L."/>
            <person name="McCorrison J."/>
            <person name="Monaghan E.L."/>
            <person name="Mun J.H."/>
            <person name="Najar F.Z."/>
            <person name="Nicholson C."/>
            <person name="Noirot C."/>
            <person name="O'Bleness M."/>
            <person name="Paule C.R."/>
            <person name="Poulain J."/>
            <person name="Prion F."/>
            <person name="Qin B."/>
            <person name="Qu C."/>
            <person name="Retzel E.F."/>
            <person name="Riddle C."/>
            <person name="Sallet E."/>
            <person name="Samain S."/>
            <person name="Samson N."/>
            <person name="Sanders I."/>
            <person name="Saurat O."/>
            <person name="Scarpelli C."/>
            <person name="Schiex T."/>
            <person name="Segurens B."/>
            <person name="Severin A.J."/>
            <person name="Sherrier D.J."/>
            <person name="Shi R."/>
            <person name="Sims S."/>
            <person name="Singer S.R."/>
            <person name="Sinharoy S."/>
            <person name="Sterck L."/>
            <person name="Viollet A."/>
            <person name="Wang B.B."/>
            <person name="Wang K."/>
            <person name="Wang M."/>
            <person name="Wang X."/>
            <person name="Warfsmann J."/>
            <person name="Weissenbach J."/>
            <person name="White D.D."/>
            <person name="White J.D."/>
            <person name="Wiley G.B."/>
            <person name="Wincker P."/>
            <person name="Xing Y."/>
            <person name="Yang L."/>
            <person name="Yao Z."/>
            <person name="Ying F."/>
            <person name="Zhai J."/>
            <person name="Zhou L."/>
            <person name="Zuber A."/>
            <person name="Denarie J."/>
            <person name="Dixon R.A."/>
            <person name="May G.D."/>
            <person name="Schwartz D.C."/>
            <person name="Rogers J."/>
            <person name="Quetier F."/>
            <person name="Town C.D."/>
            <person name="Roe B.A."/>
        </authorList>
    </citation>
    <scope>NUCLEOTIDE SEQUENCE [LARGE SCALE GENOMIC DNA]</scope>
    <source>
        <strain evidence="9">A17</strain>
        <strain evidence="10 11">cv. Jemalong A17</strain>
    </source>
</reference>